<dbReference type="AlphaFoldDB" id="A0A7R9CR67"/>
<proteinExistence type="predicted"/>
<reference evidence="2" key="1">
    <citation type="submission" date="2020-11" db="EMBL/GenBank/DDBJ databases">
        <authorList>
            <person name="Tran Van P."/>
        </authorList>
    </citation>
    <scope>NUCLEOTIDE SEQUENCE</scope>
</reference>
<sequence length="174" mass="19650">MKAIAQRGDREGLAQTKENKKQRREGRGGNTTGRSYYKLGPRLVRIQTEFIEAIFPKWFPTLFPRNNGYIFSKFRPPHPNSVNLNMQVAWTASGRVTTAEIYPSSTASYYPFRLYALSTNYANVLGIGKVELEEVNPHLRGGRVENHLGKDTPSSPNRDSNLDLPILSSQAQHD</sequence>
<feature type="compositionally biased region" description="Basic and acidic residues" evidence="1">
    <location>
        <begin position="141"/>
        <end position="150"/>
    </location>
</feature>
<feature type="region of interest" description="Disordered" evidence="1">
    <location>
        <begin position="1"/>
        <end position="34"/>
    </location>
</feature>
<feature type="region of interest" description="Disordered" evidence="1">
    <location>
        <begin position="141"/>
        <end position="174"/>
    </location>
</feature>
<evidence type="ECO:0000256" key="1">
    <source>
        <dbReference type="SAM" id="MobiDB-lite"/>
    </source>
</evidence>
<accession>A0A7R9CR67</accession>
<protein>
    <submittedName>
        <fullName evidence="2">Uncharacterized protein</fullName>
    </submittedName>
</protein>
<evidence type="ECO:0000313" key="2">
    <source>
        <dbReference type="EMBL" id="CAD7399858.1"/>
    </source>
</evidence>
<organism evidence="2">
    <name type="scientific">Timema cristinae</name>
    <name type="common">Walking stick</name>
    <dbReference type="NCBI Taxonomy" id="61476"/>
    <lineage>
        <taxon>Eukaryota</taxon>
        <taxon>Metazoa</taxon>
        <taxon>Ecdysozoa</taxon>
        <taxon>Arthropoda</taxon>
        <taxon>Hexapoda</taxon>
        <taxon>Insecta</taxon>
        <taxon>Pterygota</taxon>
        <taxon>Neoptera</taxon>
        <taxon>Polyneoptera</taxon>
        <taxon>Phasmatodea</taxon>
        <taxon>Timematodea</taxon>
        <taxon>Timematoidea</taxon>
        <taxon>Timematidae</taxon>
        <taxon>Timema</taxon>
    </lineage>
</organism>
<name>A0A7R9CR67_TIMCR</name>
<dbReference type="EMBL" id="OC317943">
    <property type="protein sequence ID" value="CAD7399858.1"/>
    <property type="molecule type" value="Genomic_DNA"/>
</dbReference>
<gene>
    <name evidence="2" type="ORF">TCEB3V08_LOCUS5231</name>
</gene>